<dbReference type="Gene3D" id="1.10.10.10">
    <property type="entry name" value="Winged helix-like DNA-binding domain superfamily/Winged helix DNA-binding domain"/>
    <property type="match status" value="1"/>
</dbReference>
<reference evidence="2" key="1">
    <citation type="submission" date="2020-01" db="EMBL/GenBank/DDBJ databases">
        <authorList>
            <consortium name="DOE Joint Genome Institute"/>
            <person name="Haridas S."/>
            <person name="Albert R."/>
            <person name="Binder M."/>
            <person name="Bloem J."/>
            <person name="Labutti K."/>
            <person name="Salamov A."/>
            <person name="Andreopoulos B."/>
            <person name="Baker S.E."/>
            <person name="Barry K."/>
            <person name="Bills G."/>
            <person name="Bluhm B.H."/>
            <person name="Cannon C."/>
            <person name="Castanera R."/>
            <person name="Culley D.E."/>
            <person name="Daum C."/>
            <person name="Ezra D."/>
            <person name="Gonzalez J.B."/>
            <person name="Henrissat B."/>
            <person name="Kuo A."/>
            <person name="Liang C."/>
            <person name="Lipzen A."/>
            <person name="Lutzoni F."/>
            <person name="Magnuson J."/>
            <person name="Mondo S."/>
            <person name="Nolan M."/>
            <person name="Ohm R."/>
            <person name="Pangilinan J."/>
            <person name="Park H.-J."/>
            <person name="Ramirez L."/>
            <person name="Alfaro M."/>
            <person name="Sun H."/>
            <person name="Tritt A."/>
            <person name="Yoshinaga Y."/>
            <person name="Zwiers L.-H."/>
            <person name="Turgeon B.G."/>
            <person name="Goodwin S.B."/>
            <person name="Spatafora J.W."/>
            <person name="Crous P.W."/>
            <person name="Grigoriev I.V."/>
        </authorList>
    </citation>
    <scope>NUCLEOTIDE SEQUENCE</scope>
    <source>
        <strain evidence="2">CBS 342.82</strain>
    </source>
</reference>
<gene>
    <name evidence="2" type="ORF">K489DRAFT_321439</name>
</gene>
<keyword evidence="1" id="KW-1185">Reference proteome</keyword>
<evidence type="ECO:0000313" key="2">
    <source>
        <dbReference type="RefSeq" id="XP_033458828.1"/>
    </source>
</evidence>
<organism evidence="2">
    <name type="scientific">Dissoconium aciculare CBS 342.82</name>
    <dbReference type="NCBI Taxonomy" id="1314786"/>
    <lineage>
        <taxon>Eukaryota</taxon>
        <taxon>Fungi</taxon>
        <taxon>Dikarya</taxon>
        <taxon>Ascomycota</taxon>
        <taxon>Pezizomycotina</taxon>
        <taxon>Dothideomycetes</taxon>
        <taxon>Dothideomycetidae</taxon>
        <taxon>Mycosphaerellales</taxon>
        <taxon>Dissoconiaceae</taxon>
        <taxon>Dissoconium</taxon>
    </lineage>
</organism>
<dbReference type="OrthoDB" id="2563170at2759"/>
<protein>
    <submittedName>
        <fullName evidence="2">Uncharacterized protein</fullName>
    </submittedName>
</protein>
<accession>A0A6J3M4F4</accession>
<evidence type="ECO:0000313" key="1">
    <source>
        <dbReference type="Proteomes" id="UP000504637"/>
    </source>
</evidence>
<dbReference type="AlphaFoldDB" id="A0A6J3M4F4"/>
<reference evidence="2" key="2">
    <citation type="submission" date="2020-04" db="EMBL/GenBank/DDBJ databases">
        <authorList>
            <consortium name="NCBI Genome Project"/>
        </authorList>
    </citation>
    <scope>NUCLEOTIDE SEQUENCE</scope>
    <source>
        <strain evidence="2">CBS 342.82</strain>
    </source>
</reference>
<dbReference type="GeneID" id="54359349"/>
<sequence length="93" mass="10660">MKEYFASMLDNTDPPEVFKPSAVAQMLTDAQLKECGYDKWEDALPAVYELAFEMRTFGDCEILRKGKVVPEDVGVEEIDGPIRIRRKADDDDW</sequence>
<dbReference type="Proteomes" id="UP000504637">
    <property type="component" value="Unplaced"/>
</dbReference>
<dbReference type="SUPFAM" id="SSF46785">
    <property type="entry name" value="Winged helix' DNA-binding domain"/>
    <property type="match status" value="1"/>
</dbReference>
<dbReference type="InterPro" id="IPR021660">
    <property type="entry name" value="DUF3253"/>
</dbReference>
<name>A0A6J3M4F4_9PEZI</name>
<reference evidence="2" key="3">
    <citation type="submission" date="2025-08" db="UniProtKB">
        <authorList>
            <consortium name="RefSeq"/>
        </authorList>
    </citation>
    <scope>IDENTIFICATION</scope>
    <source>
        <strain evidence="2">CBS 342.82</strain>
    </source>
</reference>
<dbReference type="InterPro" id="IPR036390">
    <property type="entry name" value="WH_DNA-bd_sf"/>
</dbReference>
<dbReference type="RefSeq" id="XP_033458828.1">
    <property type="nucleotide sequence ID" value="XM_033601549.1"/>
</dbReference>
<dbReference type="Pfam" id="PF11625">
    <property type="entry name" value="DUF3253"/>
    <property type="match status" value="1"/>
</dbReference>
<proteinExistence type="predicted"/>
<dbReference type="InterPro" id="IPR036388">
    <property type="entry name" value="WH-like_DNA-bd_sf"/>
</dbReference>